<dbReference type="EMBL" id="BMAT01010712">
    <property type="protein sequence ID" value="GFR59375.1"/>
    <property type="molecule type" value="Genomic_DNA"/>
</dbReference>
<keyword evidence="3" id="KW-1185">Reference proteome</keyword>
<feature type="non-terminal residue" evidence="2">
    <location>
        <position position="1"/>
    </location>
</feature>
<evidence type="ECO:0000313" key="3">
    <source>
        <dbReference type="Proteomes" id="UP000762676"/>
    </source>
</evidence>
<name>A0AAV4EF04_9GAST</name>
<comment type="caution">
    <text evidence="2">The sequence shown here is derived from an EMBL/GenBank/DDBJ whole genome shotgun (WGS) entry which is preliminary data.</text>
</comment>
<keyword evidence="1" id="KW-0472">Membrane</keyword>
<evidence type="ECO:0000313" key="2">
    <source>
        <dbReference type="EMBL" id="GFR59375.1"/>
    </source>
</evidence>
<reference evidence="2 3" key="1">
    <citation type="journal article" date="2021" name="Elife">
        <title>Chloroplast acquisition without the gene transfer in kleptoplastic sea slugs, Plakobranchus ocellatus.</title>
        <authorList>
            <person name="Maeda T."/>
            <person name="Takahashi S."/>
            <person name="Yoshida T."/>
            <person name="Shimamura S."/>
            <person name="Takaki Y."/>
            <person name="Nagai Y."/>
            <person name="Toyoda A."/>
            <person name="Suzuki Y."/>
            <person name="Arimoto A."/>
            <person name="Ishii H."/>
            <person name="Satoh N."/>
            <person name="Nishiyama T."/>
            <person name="Hasebe M."/>
            <person name="Maruyama T."/>
            <person name="Minagawa J."/>
            <person name="Obokata J."/>
            <person name="Shigenobu S."/>
        </authorList>
    </citation>
    <scope>NUCLEOTIDE SEQUENCE [LARGE SCALE GENOMIC DNA]</scope>
</reference>
<keyword evidence="1" id="KW-1133">Transmembrane helix</keyword>
<sequence>VEVVVVTVVVVAVVVVVIVVVAVVVVVVVVVEEVVVVVIVQLQINVCPIIHKTSHIATLLQCDSDRDRTFLQNHTHLHRPDGSSCAAHAGPLILACQA</sequence>
<proteinExistence type="predicted"/>
<evidence type="ECO:0000256" key="1">
    <source>
        <dbReference type="SAM" id="Phobius"/>
    </source>
</evidence>
<dbReference type="Proteomes" id="UP000762676">
    <property type="component" value="Unassembled WGS sequence"/>
</dbReference>
<protein>
    <submittedName>
        <fullName evidence="2">Uncharacterized protein</fullName>
    </submittedName>
</protein>
<dbReference type="AlphaFoldDB" id="A0AAV4EF04"/>
<accession>A0AAV4EF04</accession>
<gene>
    <name evidence="2" type="ORF">ElyMa_005384400</name>
</gene>
<feature type="transmembrane region" description="Helical" evidence="1">
    <location>
        <begin position="6"/>
        <end position="31"/>
    </location>
</feature>
<organism evidence="2 3">
    <name type="scientific">Elysia marginata</name>
    <dbReference type="NCBI Taxonomy" id="1093978"/>
    <lineage>
        <taxon>Eukaryota</taxon>
        <taxon>Metazoa</taxon>
        <taxon>Spiralia</taxon>
        <taxon>Lophotrochozoa</taxon>
        <taxon>Mollusca</taxon>
        <taxon>Gastropoda</taxon>
        <taxon>Heterobranchia</taxon>
        <taxon>Euthyneura</taxon>
        <taxon>Panpulmonata</taxon>
        <taxon>Sacoglossa</taxon>
        <taxon>Placobranchoidea</taxon>
        <taxon>Plakobranchidae</taxon>
        <taxon>Elysia</taxon>
    </lineage>
</organism>
<keyword evidence="1" id="KW-0812">Transmembrane</keyword>